<evidence type="ECO:0000256" key="9">
    <source>
        <dbReference type="ARBA" id="ARBA00023128"/>
    </source>
</evidence>
<keyword evidence="7 10" id="KW-0067">ATP-binding</keyword>
<dbReference type="SUPFAM" id="SSF69012">
    <property type="entry name" value="alpha-ketoacid dehydrogenase kinase, N-terminal domain"/>
    <property type="match status" value="1"/>
</dbReference>
<dbReference type="InterPro" id="IPR004358">
    <property type="entry name" value="Sig_transdc_His_kin-like_C"/>
</dbReference>
<keyword evidence="14" id="KW-1185">Reference proteome</keyword>
<organism evidence="13 14">
    <name type="scientific">Ridgeia piscesae</name>
    <name type="common">Tubeworm</name>
    <dbReference type="NCBI Taxonomy" id="27915"/>
    <lineage>
        <taxon>Eukaryota</taxon>
        <taxon>Metazoa</taxon>
        <taxon>Spiralia</taxon>
        <taxon>Lophotrochozoa</taxon>
        <taxon>Annelida</taxon>
        <taxon>Polychaeta</taxon>
        <taxon>Sedentaria</taxon>
        <taxon>Canalipalpata</taxon>
        <taxon>Sabellida</taxon>
        <taxon>Siboglinidae</taxon>
        <taxon>Ridgeia</taxon>
    </lineage>
</organism>
<protein>
    <recommendedName>
        <fullName evidence="10">Protein-serine/threonine kinase</fullName>
        <ecNumber evidence="10">2.7.11.-</ecNumber>
    </recommendedName>
</protein>
<evidence type="ECO:0000256" key="7">
    <source>
        <dbReference type="ARBA" id="ARBA00022840"/>
    </source>
</evidence>
<evidence type="ECO:0000313" key="13">
    <source>
        <dbReference type="EMBL" id="KAK2175287.1"/>
    </source>
</evidence>
<dbReference type="InterPro" id="IPR018955">
    <property type="entry name" value="BCDHK/PDK_N"/>
</dbReference>
<feature type="chain" id="PRO_5042259495" description="Protein-serine/threonine kinase" evidence="11">
    <location>
        <begin position="16"/>
        <end position="427"/>
    </location>
</feature>
<dbReference type="Pfam" id="PF10436">
    <property type="entry name" value="BCDHK_Adom3"/>
    <property type="match status" value="1"/>
</dbReference>
<evidence type="ECO:0000256" key="3">
    <source>
        <dbReference type="ARBA" id="ARBA00022553"/>
    </source>
</evidence>
<evidence type="ECO:0000256" key="6">
    <source>
        <dbReference type="ARBA" id="ARBA00022777"/>
    </source>
</evidence>
<dbReference type="Gene3D" id="3.30.565.10">
    <property type="entry name" value="Histidine kinase-like ATPase, C-terminal domain"/>
    <property type="match status" value="1"/>
</dbReference>
<dbReference type="InterPro" id="IPR036890">
    <property type="entry name" value="HATPase_C_sf"/>
</dbReference>
<comment type="subcellular location">
    <subcellularLocation>
        <location evidence="1 10">Mitochondrion matrix</location>
    </subcellularLocation>
</comment>
<dbReference type="Pfam" id="PF02518">
    <property type="entry name" value="HATPase_c"/>
    <property type="match status" value="1"/>
</dbReference>
<keyword evidence="11" id="KW-0732">Signal</keyword>
<evidence type="ECO:0000256" key="10">
    <source>
        <dbReference type="RuleBase" id="RU366032"/>
    </source>
</evidence>
<keyword evidence="5 10" id="KW-0547">Nucleotide-binding</keyword>
<evidence type="ECO:0000256" key="8">
    <source>
        <dbReference type="ARBA" id="ARBA00022946"/>
    </source>
</evidence>
<evidence type="ECO:0000256" key="4">
    <source>
        <dbReference type="ARBA" id="ARBA00022679"/>
    </source>
</evidence>
<keyword evidence="6 10" id="KW-0418">Kinase</keyword>
<dbReference type="InterPro" id="IPR005467">
    <property type="entry name" value="His_kinase_dom"/>
</dbReference>
<dbReference type="SUPFAM" id="SSF55874">
    <property type="entry name" value="ATPase domain of HSP90 chaperone/DNA topoisomerase II/histidine kinase"/>
    <property type="match status" value="1"/>
</dbReference>
<dbReference type="Proteomes" id="UP001209878">
    <property type="component" value="Unassembled WGS sequence"/>
</dbReference>
<name>A0AAD9KPV4_RIDPI</name>
<dbReference type="PANTHER" id="PTHR11947">
    <property type="entry name" value="PYRUVATE DEHYDROGENASE KINASE"/>
    <property type="match status" value="1"/>
</dbReference>
<evidence type="ECO:0000313" key="14">
    <source>
        <dbReference type="Proteomes" id="UP001209878"/>
    </source>
</evidence>
<reference evidence="13" key="1">
    <citation type="journal article" date="2023" name="Mol. Biol. Evol.">
        <title>Third-Generation Sequencing Reveals the Adaptive Role of the Epigenome in Three Deep-Sea Polychaetes.</title>
        <authorList>
            <person name="Perez M."/>
            <person name="Aroh O."/>
            <person name="Sun Y."/>
            <person name="Lan Y."/>
            <person name="Juniper S.K."/>
            <person name="Young C.R."/>
            <person name="Angers B."/>
            <person name="Qian P.Y."/>
        </authorList>
    </citation>
    <scope>NUCLEOTIDE SEQUENCE</scope>
    <source>
        <strain evidence="13">R07B-5</strain>
    </source>
</reference>
<feature type="signal peptide" evidence="11">
    <location>
        <begin position="1"/>
        <end position="15"/>
    </location>
</feature>
<dbReference type="InterPro" id="IPR003594">
    <property type="entry name" value="HATPase_dom"/>
</dbReference>
<dbReference type="GO" id="GO:0005524">
    <property type="term" value="F:ATP binding"/>
    <property type="evidence" value="ECO:0007669"/>
    <property type="project" value="UniProtKB-UniRule"/>
</dbReference>
<evidence type="ECO:0000256" key="11">
    <source>
        <dbReference type="SAM" id="SignalP"/>
    </source>
</evidence>
<comment type="similarity">
    <text evidence="2 10">Belongs to the PDK/BCKDK protein kinase family.</text>
</comment>
<keyword evidence="9 10" id="KW-0496">Mitochondrion</keyword>
<dbReference type="EC" id="2.7.11.-" evidence="10"/>
<sequence length="427" mass="47560">MANLRILTLLSSSRAAGCTSARLGRLPLGLSAPGAGKPAVLSTWGQDVTDLGQNYQYQAQERARCVTSFYNQSAIDVAAAKTSVRLTPTTMLYSGRSADGSHLLRSAEYLHKELPVRIAHRIAGFRGLPFIVGCNPTILAVHELYIRSFHLLTEFPGPIVDHDTDLQYCRMVRDLLEDHSDVVTHLAEGFKECRKHIQDPGLIKTFLDRTLTSRLALRMLAEHHLALHDEKPNFVGIICVNFSPKALIEKKADAVRELCKLKYGTAPEIRLNGHLDCSFPYTPQPLDYILHEMFKNAMRATVEGNLDNRERMPPITVTIANNDIDFVIRISDRGGGIRNDLVKKVWNYGFTTSGDTDDSRVSGGLFGHVMENRNVGPMHGYGFGLPACKAYVEYLGGSLSLYSMYGIGSDIYIRLRHIDGKHESFRI</sequence>
<feature type="domain" description="Histidine kinase" evidence="12">
    <location>
        <begin position="286"/>
        <end position="419"/>
    </location>
</feature>
<dbReference type="PANTHER" id="PTHR11947:SF20">
    <property type="entry name" value="[3-METHYL-2-OXOBUTANOATE DEHYDROGENASE [LIPOAMIDE]] KINASE, MITOCHONDRIAL"/>
    <property type="match status" value="1"/>
</dbReference>
<evidence type="ECO:0000256" key="1">
    <source>
        <dbReference type="ARBA" id="ARBA00004305"/>
    </source>
</evidence>
<gene>
    <name evidence="13" type="ORF">NP493_736g01005</name>
</gene>
<accession>A0AAD9KPV4</accession>
<dbReference type="GO" id="GO:0010906">
    <property type="term" value="P:regulation of glucose metabolic process"/>
    <property type="evidence" value="ECO:0007669"/>
    <property type="project" value="TreeGrafter"/>
</dbReference>
<dbReference type="InterPro" id="IPR036784">
    <property type="entry name" value="AK/P_DHK_N_sf"/>
</dbReference>
<dbReference type="CDD" id="cd16929">
    <property type="entry name" value="HATPase_PDK-like"/>
    <property type="match status" value="1"/>
</dbReference>
<evidence type="ECO:0000256" key="5">
    <source>
        <dbReference type="ARBA" id="ARBA00022741"/>
    </source>
</evidence>
<dbReference type="GO" id="GO:0004740">
    <property type="term" value="F:pyruvate dehydrogenase (acetyl-transferring) kinase activity"/>
    <property type="evidence" value="ECO:0007669"/>
    <property type="project" value="TreeGrafter"/>
</dbReference>
<keyword evidence="4 10" id="KW-0808">Transferase</keyword>
<comment type="caution">
    <text evidence="13">The sequence shown here is derived from an EMBL/GenBank/DDBJ whole genome shotgun (WGS) entry which is preliminary data.</text>
</comment>
<keyword evidence="8" id="KW-0809">Transit peptide</keyword>
<evidence type="ECO:0000259" key="12">
    <source>
        <dbReference type="PROSITE" id="PS50109"/>
    </source>
</evidence>
<dbReference type="InterPro" id="IPR039028">
    <property type="entry name" value="BCKD/PDK"/>
</dbReference>
<proteinExistence type="inferred from homology"/>
<evidence type="ECO:0000256" key="2">
    <source>
        <dbReference type="ARBA" id="ARBA00006155"/>
    </source>
</evidence>
<dbReference type="Gene3D" id="1.20.140.20">
    <property type="entry name" value="Alpha-ketoacid/pyruvate dehydrogenase kinase, N-terminal domain"/>
    <property type="match status" value="1"/>
</dbReference>
<keyword evidence="3" id="KW-0597">Phosphoprotein</keyword>
<dbReference type="AlphaFoldDB" id="A0AAD9KPV4"/>
<dbReference type="EMBL" id="JAODUO010000738">
    <property type="protein sequence ID" value="KAK2175287.1"/>
    <property type="molecule type" value="Genomic_DNA"/>
</dbReference>
<dbReference type="GO" id="GO:0005759">
    <property type="term" value="C:mitochondrial matrix"/>
    <property type="evidence" value="ECO:0007669"/>
    <property type="project" value="UniProtKB-SubCell"/>
</dbReference>
<dbReference type="PRINTS" id="PR00344">
    <property type="entry name" value="BCTRLSENSOR"/>
</dbReference>
<dbReference type="PROSITE" id="PS50109">
    <property type="entry name" value="HIS_KIN"/>
    <property type="match status" value="1"/>
</dbReference>
<dbReference type="SMART" id="SM00387">
    <property type="entry name" value="HATPase_c"/>
    <property type="match status" value="1"/>
</dbReference>